<name>A0A3L7A8C6_9HYPH</name>
<sequence length="147" mass="15845">MFLPYGRGTPMGEELTFEQVRDLARQLARSGRFCSWRLIAIELRFMEGIRAAADCFADSPIRNELDALCRGAQKRAPSSPLQGAPSPWSSSPQSPLPGRHPIATAAQPASAQVPAPASSPQPPNPQPRRFAAAPAPWSARYAVEDPA</sequence>
<keyword evidence="3" id="KW-1185">Reference proteome</keyword>
<accession>A0A3L7A8C6</accession>
<dbReference type="AlphaFoldDB" id="A0A3L7A8C6"/>
<dbReference type="EMBL" id="RCTF01000012">
    <property type="protein sequence ID" value="RLP76656.1"/>
    <property type="molecule type" value="Genomic_DNA"/>
</dbReference>
<gene>
    <name evidence="2" type="ORF">D9R14_14785</name>
</gene>
<protein>
    <submittedName>
        <fullName evidence="2">Uncharacterized protein</fullName>
    </submittedName>
</protein>
<feature type="compositionally biased region" description="Pro residues" evidence="1">
    <location>
        <begin position="117"/>
        <end position="126"/>
    </location>
</feature>
<organism evidence="2 3">
    <name type="scientific">Xanthobacter tagetidis</name>
    <dbReference type="NCBI Taxonomy" id="60216"/>
    <lineage>
        <taxon>Bacteria</taxon>
        <taxon>Pseudomonadati</taxon>
        <taxon>Pseudomonadota</taxon>
        <taxon>Alphaproteobacteria</taxon>
        <taxon>Hyphomicrobiales</taxon>
        <taxon>Xanthobacteraceae</taxon>
        <taxon>Xanthobacter</taxon>
    </lineage>
</organism>
<evidence type="ECO:0000313" key="2">
    <source>
        <dbReference type="EMBL" id="RLP76656.1"/>
    </source>
</evidence>
<evidence type="ECO:0000313" key="3">
    <source>
        <dbReference type="Proteomes" id="UP000269692"/>
    </source>
</evidence>
<dbReference type="Proteomes" id="UP000269692">
    <property type="component" value="Unassembled WGS sequence"/>
</dbReference>
<feature type="compositionally biased region" description="Low complexity" evidence="1">
    <location>
        <begin position="127"/>
        <end position="141"/>
    </location>
</feature>
<reference evidence="2 3" key="1">
    <citation type="submission" date="2018-10" db="EMBL/GenBank/DDBJ databases">
        <title>Xanthobacter tagetidis genome sequencing and assembly.</title>
        <authorList>
            <person name="Maclea K.S."/>
            <person name="Goen A.E."/>
            <person name="Fatima S.A."/>
        </authorList>
    </citation>
    <scope>NUCLEOTIDE SEQUENCE [LARGE SCALE GENOMIC DNA]</scope>
    <source>
        <strain evidence="2 3">ATCC 700314</strain>
    </source>
</reference>
<evidence type="ECO:0000256" key="1">
    <source>
        <dbReference type="SAM" id="MobiDB-lite"/>
    </source>
</evidence>
<proteinExistence type="predicted"/>
<feature type="compositionally biased region" description="Low complexity" evidence="1">
    <location>
        <begin position="85"/>
        <end position="116"/>
    </location>
</feature>
<comment type="caution">
    <text evidence="2">The sequence shown here is derived from an EMBL/GenBank/DDBJ whole genome shotgun (WGS) entry which is preliminary data.</text>
</comment>
<feature type="region of interest" description="Disordered" evidence="1">
    <location>
        <begin position="72"/>
        <end position="147"/>
    </location>
</feature>